<protein>
    <submittedName>
        <fullName evidence="4">Uncharacterized protein</fullName>
    </submittedName>
</protein>
<feature type="region of interest" description="Disordered" evidence="2">
    <location>
        <begin position="576"/>
        <end position="611"/>
    </location>
</feature>
<feature type="coiled-coil region" evidence="1">
    <location>
        <begin position="299"/>
        <end position="444"/>
    </location>
</feature>
<feature type="region of interest" description="Disordered" evidence="2">
    <location>
        <begin position="630"/>
        <end position="658"/>
    </location>
</feature>
<feature type="region of interest" description="Disordered" evidence="2">
    <location>
        <begin position="451"/>
        <end position="503"/>
    </location>
</feature>
<organism evidence="3 4">
    <name type="scientific">Acrobeloides nanus</name>
    <dbReference type="NCBI Taxonomy" id="290746"/>
    <lineage>
        <taxon>Eukaryota</taxon>
        <taxon>Metazoa</taxon>
        <taxon>Ecdysozoa</taxon>
        <taxon>Nematoda</taxon>
        <taxon>Chromadorea</taxon>
        <taxon>Rhabditida</taxon>
        <taxon>Tylenchina</taxon>
        <taxon>Cephalobomorpha</taxon>
        <taxon>Cephaloboidea</taxon>
        <taxon>Cephalobidae</taxon>
        <taxon>Acrobeloides</taxon>
    </lineage>
</organism>
<dbReference type="WBParaSite" id="ACRNAN_scaffold2283.g26039.t1">
    <property type="protein sequence ID" value="ACRNAN_scaffold2283.g26039.t1"/>
    <property type="gene ID" value="ACRNAN_scaffold2283.g26039"/>
</dbReference>
<feature type="compositionally biased region" description="Polar residues" evidence="2">
    <location>
        <begin position="760"/>
        <end position="769"/>
    </location>
</feature>
<sequence length="1041" mass="117217">MLYGKNVQCGIKTRSAQNPPESGIVSPPNHGNESPVDFGHSAKRKPQHPVSMQQRIKTGLLGPETVEKLANAATEVVNKHDDVVEPSTLIPGFNDELEKYLGQDNFADFFANLDFDEGLYGTPGTSYQPIPSPKVQDFDIRNIPIEENRSGTNEKPISREDKILKEKSLPESGPALTWIKTAIEKPSEAKLPQETPGRKRRNLIPYSQRPIIGYHSRPRKNTSEYPSIITNSITTISTEDPIFYPNITPKPSTSQNRERPQKPVEETAPNLIEIVEEKENLGLISLEECKIEEIMTDELMEFRKSIDKLIKSYEHMRNENIQHEAGIKSLKKLLQDKEEEIKRTRNENIQHEAEIKCLKTSLQDKEEEIKRTYTEFKRARSEKEANDASVEIMKSEIDSLRKQMKESQEVKNLKTELKEAKQELEELRAENDSLIERINVVSQALAPILIRPKTPRRGSKREHTTDSDDEDNDSKLPRRMVVINEDESTPQKSNATNQSTTSEITSIAESDQMEQERQGHKLEASISSMKLSPPAALISPLPEKFMFFQQQAMQNFDLPLQNGEKEIQSYELHDQLQMSPTHTNEESLAELVRPKSNQSAHSNGLEEGEVTTPVKVPIEKKELPKISFTIHSPTKLPTPSHLQVTKKEETAPKKPNSMKLTAAMSQIQETKTKVKDEKARLLSKIPSATTSTADVVANFLDSQGKYETKRQTDKKRPEEPSRLLHDHKKVMLKDPRDDRKLESNRRSREHDSRRSHSPETSRASSQSMNRGDRKPPPPLSKREAPSRSFKPDVKKPGHRHSVDRNLEKDKEKDKGEKNQGHGHILHIRDSGTNMHWECSPPVLTKETPKSEKTQIVEKISQTTLDAVQQGSQAFAQIQQSFALQQTIINGLDIDRDPKLFDFPGANSAKLGMKLERARKMRLALLAEMEKSNPTQPTPPTEDDSFGFAIPRNAGSPSTTSSSSESSSGSSSSSSSSGSSSDSSSSTIVKKKTVVLAVPKRGTRYAPMKSMKTMEQVFEDLRTSGSSDFTTDDDESRAHKES</sequence>
<evidence type="ECO:0000313" key="4">
    <source>
        <dbReference type="WBParaSite" id="ACRNAN_scaffold2283.g26039.t1"/>
    </source>
</evidence>
<reference evidence="4" key="1">
    <citation type="submission" date="2022-11" db="UniProtKB">
        <authorList>
            <consortium name="WormBaseParasite"/>
        </authorList>
    </citation>
    <scope>IDENTIFICATION</scope>
</reference>
<keyword evidence="1" id="KW-0175">Coiled coil</keyword>
<keyword evidence="3" id="KW-1185">Reference proteome</keyword>
<feature type="compositionally biased region" description="Basic and acidic residues" evidence="2">
    <location>
        <begin position="704"/>
        <end position="759"/>
    </location>
</feature>
<feature type="region of interest" description="Disordered" evidence="2">
    <location>
        <begin position="700"/>
        <end position="825"/>
    </location>
</feature>
<feature type="region of interest" description="Disordered" evidence="2">
    <location>
        <begin position="928"/>
        <end position="1041"/>
    </location>
</feature>
<accession>A0A914DCT7</accession>
<dbReference type="Gene3D" id="1.10.287.1490">
    <property type="match status" value="1"/>
</dbReference>
<feature type="compositionally biased region" description="Basic and acidic residues" evidence="2">
    <location>
        <begin position="770"/>
        <end position="819"/>
    </location>
</feature>
<feature type="compositionally biased region" description="Low complexity" evidence="2">
    <location>
        <begin position="954"/>
        <end position="986"/>
    </location>
</feature>
<dbReference type="AlphaFoldDB" id="A0A914DCT7"/>
<feature type="region of interest" description="Disordered" evidence="2">
    <location>
        <begin position="1"/>
        <end position="51"/>
    </location>
</feature>
<evidence type="ECO:0000256" key="2">
    <source>
        <dbReference type="SAM" id="MobiDB-lite"/>
    </source>
</evidence>
<evidence type="ECO:0000313" key="3">
    <source>
        <dbReference type="Proteomes" id="UP000887540"/>
    </source>
</evidence>
<name>A0A914DCT7_9BILA</name>
<feature type="compositionally biased region" description="Polar residues" evidence="2">
    <location>
        <begin position="630"/>
        <end position="643"/>
    </location>
</feature>
<feature type="region of interest" description="Disordered" evidence="2">
    <location>
        <begin position="241"/>
        <end position="264"/>
    </location>
</feature>
<evidence type="ECO:0000256" key="1">
    <source>
        <dbReference type="SAM" id="Coils"/>
    </source>
</evidence>
<proteinExistence type="predicted"/>
<dbReference type="Proteomes" id="UP000887540">
    <property type="component" value="Unplaced"/>
</dbReference>